<dbReference type="RefSeq" id="WP_109877757.1">
    <property type="nucleotide sequence ID" value="NZ_AP026695.1"/>
</dbReference>
<dbReference type="OrthoDB" id="3302at2157"/>
<dbReference type="GeneID" id="76210177"/>
<dbReference type="AlphaFoldDB" id="A0A2S2KU61"/>
<keyword evidence="2" id="KW-1185">Reference proteome</keyword>
<protein>
    <recommendedName>
        <fullName evidence="3">UDP-N-acetylglucosamine 2-epimerase domain-containing protein</fullName>
    </recommendedName>
</protein>
<evidence type="ECO:0008006" key="3">
    <source>
        <dbReference type="Google" id="ProtNLM"/>
    </source>
</evidence>
<accession>A0A2S2KU61</accession>
<organism evidence="1 2">
    <name type="scientific">Nitrosopumilus zosterae</name>
    <dbReference type="NCBI Taxonomy" id="718286"/>
    <lineage>
        <taxon>Archaea</taxon>
        <taxon>Nitrososphaerota</taxon>
        <taxon>Nitrososphaeria</taxon>
        <taxon>Nitrosopumilales</taxon>
        <taxon>Nitrosopumilaceae</taxon>
        <taxon>Nitrosopumilus</taxon>
    </lineage>
</organism>
<comment type="caution">
    <text evidence="1">The sequence shown here is derived from an EMBL/GenBank/DDBJ whole genome shotgun (WGS) entry which is preliminary data.</text>
</comment>
<dbReference type="Proteomes" id="UP000245829">
    <property type="component" value="Unassembled WGS sequence"/>
</dbReference>
<proteinExistence type="predicted"/>
<evidence type="ECO:0000313" key="1">
    <source>
        <dbReference type="EMBL" id="GBH35156.1"/>
    </source>
</evidence>
<reference evidence="1 2" key="1">
    <citation type="submission" date="2018-05" db="EMBL/GenBank/DDBJ databases">
        <title>genome sequencing of Nitrosopumilus sp. NM25.</title>
        <authorList>
            <person name="Mori K."/>
            <person name="Nakagawa T."/>
        </authorList>
    </citation>
    <scope>NUCLEOTIDE SEQUENCE [LARGE SCALE GENOMIC DNA]</scope>
    <source>
        <strain evidence="1 2">NM25</strain>
    </source>
</reference>
<dbReference type="EMBL" id="BGKI01000012">
    <property type="protein sequence ID" value="GBH35156.1"/>
    <property type="molecule type" value="Genomic_DNA"/>
</dbReference>
<evidence type="ECO:0000313" key="2">
    <source>
        <dbReference type="Proteomes" id="UP000245829"/>
    </source>
</evidence>
<dbReference type="SUPFAM" id="SSF53756">
    <property type="entry name" value="UDP-Glycosyltransferase/glycogen phosphorylase"/>
    <property type="match status" value="1"/>
</dbReference>
<name>A0A2S2KU61_9ARCH</name>
<gene>
    <name evidence="1" type="ORF">NZNM25_19470</name>
</gene>
<dbReference type="Gene3D" id="3.40.50.2000">
    <property type="entry name" value="Glycogen Phosphorylase B"/>
    <property type="match status" value="2"/>
</dbReference>
<sequence>MTKFIFLNNISDLRVIPQDLLKINDAKIFSFNIDVHQKLQSQKIDHQIADDFLSLNERLKIFDQIAEFLSWHSKISIDNCSLEGVNLLKIFDSHEFLSYLMPNLIDLLIIKKIIEKEKPTKIVATSQLSKLIETITKGKNIETEFFENKIKKDLLWDKITAKYNVGKIPLTFTLSRKKYLKIKNLLETFSAFFFSFWFDLKNSKKKSIVFLEFNPQLFSKLFQEMKNYDGNVILINQRRSAIWSKKSVDVIRKSKCKILKLDDVLNKDEKAKIPFLVDFYSKKIDELWKNSNIFNDIFQIEGCSFWNIIKEVFMKTYSERLSFYISLVLSAKKVFEKIDLRCIVSLNEMGETEKTFLEVNNKKIPSILLEHGFIERIDKTKRFDILSEYISFKDKIAVWGEMKKKWLINEYHIDPSRIIVTGSPRHDDYFCSKLETKDKYEKTLLLAPNPINETNGQSNTNLKIQFNESIKEILSIIKKFENVKIIVKLHPIQLTHNEEIKSLITKLDSSIPVYLWTSVIDTINSADVVMVLSPEIHATPTMLLESMILDKPTMNVYFNEEIPQYEHVRNNAVLTVSNNDDLENKLKKILFDEEFQDELKVNANHFVRKFLDNRGNASEKFASILKSY</sequence>